<evidence type="ECO:0000259" key="4">
    <source>
        <dbReference type="PROSITE" id="PS50949"/>
    </source>
</evidence>
<dbReference type="SMART" id="SM00345">
    <property type="entry name" value="HTH_GNTR"/>
    <property type="match status" value="1"/>
</dbReference>
<dbReference type="InterPro" id="IPR046335">
    <property type="entry name" value="LacI/GalR-like_sensor"/>
</dbReference>
<dbReference type="Pfam" id="PF00392">
    <property type="entry name" value="GntR"/>
    <property type="match status" value="1"/>
</dbReference>
<evidence type="ECO:0000313" key="5">
    <source>
        <dbReference type="EMBL" id="TDP59964.1"/>
    </source>
</evidence>
<dbReference type="OrthoDB" id="742238at2"/>
<keyword evidence="6" id="KW-1185">Reference proteome</keyword>
<dbReference type="SUPFAM" id="SSF53822">
    <property type="entry name" value="Periplasmic binding protein-like I"/>
    <property type="match status" value="1"/>
</dbReference>
<dbReference type="GO" id="GO:0003700">
    <property type="term" value="F:DNA-binding transcription factor activity"/>
    <property type="evidence" value="ECO:0007669"/>
    <property type="project" value="InterPro"/>
</dbReference>
<feature type="domain" description="HTH gntR-type" evidence="4">
    <location>
        <begin position="12"/>
        <end position="80"/>
    </location>
</feature>
<accession>A0A4R6QB99</accession>
<dbReference type="PANTHER" id="PTHR38445">
    <property type="entry name" value="HTH-TYPE TRANSCRIPTIONAL REPRESSOR YTRA"/>
    <property type="match status" value="1"/>
</dbReference>
<proteinExistence type="predicted"/>
<keyword evidence="1" id="KW-0805">Transcription regulation</keyword>
<dbReference type="Pfam" id="PF13377">
    <property type="entry name" value="Peripla_BP_3"/>
    <property type="match status" value="1"/>
</dbReference>
<name>A0A4R6QB99_9FLAO</name>
<comment type="caution">
    <text evidence="5">The sequence shown here is derived from an EMBL/GenBank/DDBJ whole genome shotgun (WGS) entry which is preliminary data.</text>
</comment>
<dbReference type="RefSeq" id="WP_133532271.1">
    <property type="nucleotide sequence ID" value="NZ_SNXR01000012.1"/>
</dbReference>
<dbReference type="PANTHER" id="PTHR38445:SF10">
    <property type="entry name" value="GNTR-FAMILY TRANSCRIPTIONAL REGULATOR"/>
    <property type="match status" value="1"/>
</dbReference>
<protein>
    <submittedName>
        <fullName evidence="5">GntR family transcriptional regulator</fullName>
    </submittedName>
</protein>
<dbReference type="Proteomes" id="UP000295260">
    <property type="component" value="Unassembled WGS sequence"/>
</dbReference>
<dbReference type="Gene3D" id="1.10.10.10">
    <property type="entry name" value="Winged helix-like DNA-binding domain superfamily/Winged helix DNA-binding domain"/>
    <property type="match status" value="1"/>
</dbReference>
<evidence type="ECO:0000313" key="6">
    <source>
        <dbReference type="Proteomes" id="UP000295260"/>
    </source>
</evidence>
<keyword evidence="2" id="KW-0238">DNA-binding</keyword>
<gene>
    <name evidence="5" type="ORF">BC748_0934</name>
</gene>
<organism evidence="5 6">
    <name type="scientific">Flavobacterium dankookense</name>
    <dbReference type="NCBI Taxonomy" id="706186"/>
    <lineage>
        <taxon>Bacteria</taxon>
        <taxon>Pseudomonadati</taxon>
        <taxon>Bacteroidota</taxon>
        <taxon>Flavobacteriia</taxon>
        <taxon>Flavobacteriales</taxon>
        <taxon>Flavobacteriaceae</taxon>
        <taxon>Flavobacterium</taxon>
    </lineage>
</organism>
<keyword evidence="3" id="KW-0804">Transcription</keyword>
<evidence type="ECO:0000256" key="3">
    <source>
        <dbReference type="ARBA" id="ARBA00023163"/>
    </source>
</evidence>
<dbReference type="EMBL" id="SNXR01000012">
    <property type="protein sequence ID" value="TDP59964.1"/>
    <property type="molecule type" value="Genomic_DNA"/>
</dbReference>
<dbReference type="CDD" id="cd07377">
    <property type="entry name" value="WHTH_GntR"/>
    <property type="match status" value="1"/>
</dbReference>
<evidence type="ECO:0000256" key="2">
    <source>
        <dbReference type="ARBA" id="ARBA00023125"/>
    </source>
</evidence>
<dbReference type="SUPFAM" id="SSF46785">
    <property type="entry name" value="Winged helix' DNA-binding domain"/>
    <property type="match status" value="1"/>
</dbReference>
<dbReference type="InterPro" id="IPR036388">
    <property type="entry name" value="WH-like_DNA-bd_sf"/>
</dbReference>
<dbReference type="InterPro" id="IPR036390">
    <property type="entry name" value="WH_DNA-bd_sf"/>
</dbReference>
<dbReference type="AlphaFoldDB" id="A0A4R6QB99"/>
<dbReference type="PROSITE" id="PS50949">
    <property type="entry name" value="HTH_GNTR"/>
    <property type="match status" value="1"/>
</dbReference>
<reference evidence="5 6" key="1">
    <citation type="submission" date="2019-03" db="EMBL/GenBank/DDBJ databases">
        <title>Genomic Encyclopedia of Archaeal and Bacterial Type Strains, Phase II (KMG-II): from individual species to whole genera.</title>
        <authorList>
            <person name="Goeker M."/>
        </authorList>
    </citation>
    <scope>NUCLEOTIDE SEQUENCE [LARGE SCALE GENOMIC DNA]</scope>
    <source>
        <strain evidence="5 6">DSM 25687</strain>
    </source>
</reference>
<dbReference type="InterPro" id="IPR000524">
    <property type="entry name" value="Tscrpt_reg_HTH_GntR"/>
</dbReference>
<sequence length="332" mass="38358">MKIISINQQSNQPKYKQIVLSVEIAIAEKRLQRNDKLPSVNKVSLEFSISRDTVLLAYEELKKRGIIYAILGKGYYVKSVEFSFEQRIFLLFDELNAFKEDIYNSFLEVMDNKAQVDIFFHHFNIEMFKKLIYESNGNYSKYIIMPTNLVGSAAIIKMLPKQDVYILDQTNAELHDFPSVHQHFIKDMYDGLMKGKSLLEKYSKLVLIFPGNKEPIGMVDGFNQFCVEHHFEHQIITSFEEQLIAKGDVYIIPTDRHLVNVIEQSKRQNLEIGKDFGIISYNDTPLKKVVENGITTISTDFKAMGKTLAKMLLHSSKEQIENPSDLIIRKSL</sequence>
<dbReference type="GO" id="GO:0003677">
    <property type="term" value="F:DNA binding"/>
    <property type="evidence" value="ECO:0007669"/>
    <property type="project" value="UniProtKB-KW"/>
</dbReference>
<evidence type="ECO:0000256" key="1">
    <source>
        <dbReference type="ARBA" id="ARBA00023015"/>
    </source>
</evidence>
<dbReference type="Gene3D" id="3.40.50.2300">
    <property type="match status" value="2"/>
</dbReference>
<dbReference type="InterPro" id="IPR028082">
    <property type="entry name" value="Peripla_BP_I"/>
</dbReference>